<organism evidence="2 3">
    <name type="scientific">Actinacidiphila rubida</name>
    <dbReference type="NCBI Taxonomy" id="310780"/>
    <lineage>
        <taxon>Bacteria</taxon>
        <taxon>Bacillati</taxon>
        <taxon>Actinomycetota</taxon>
        <taxon>Actinomycetes</taxon>
        <taxon>Kitasatosporales</taxon>
        <taxon>Streptomycetaceae</taxon>
        <taxon>Actinacidiphila</taxon>
    </lineage>
</organism>
<keyword evidence="3" id="KW-1185">Reference proteome</keyword>
<name>A0A1H8SIZ4_9ACTN</name>
<dbReference type="EMBL" id="FODD01000042">
    <property type="protein sequence ID" value="SEO78344.1"/>
    <property type="molecule type" value="Genomic_DNA"/>
</dbReference>
<feature type="non-terminal residue" evidence="2">
    <location>
        <position position="25"/>
    </location>
</feature>
<proteinExistence type="predicted"/>
<gene>
    <name evidence="2" type="ORF">SAMN05216267_104263</name>
</gene>
<protein>
    <submittedName>
        <fullName evidence="2">Uncharacterized protein</fullName>
    </submittedName>
</protein>
<dbReference type="AlphaFoldDB" id="A0A1H8SIZ4"/>
<feature type="region of interest" description="Disordered" evidence="1">
    <location>
        <begin position="1"/>
        <end position="25"/>
    </location>
</feature>
<dbReference type="Proteomes" id="UP000181951">
    <property type="component" value="Unassembled WGS sequence"/>
</dbReference>
<evidence type="ECO:0000313" key="2">
    <source>
        <dbReference type="EMBL" id="SEO78344.1"/>
    </source>
</evidence>
<accession>A0A1H8SIZ4</accession>
<evidence type="ECO:0000313" key="3">
    <source>
        <dbReference type="Proteomes" id="UP000181951"/>
    </source>
</evidence>
<reference evidence="2 3" key="1">
    <citation type="submission" date="2016-10" db="EMBL/GenBank/DDBJ databases">
        <authorList>
            <person name="de Groot N.N."/>
        </authorList>
    </citation>
    <scope>NUCLEOTIDE SEQUENCE [LARGE SCALE GENOMIC DNA]</scope>
    <source>
        <strain evidence="2 3">CGMCC 4.2026</strain>
    </source>
</reference>
<evidence type="ECO:0000256" key="1">
    <source>
        <dbReference type="SAM" id="MobiDB-lite"/>
    </source>
</evidence>
<sequence>MSHVPRRTVGKREGVGRKCSPQRNV</sequence>